<dbReference type="Gene3D" id="3.20.20.70">
    <property type="entry name" value="Aldolase class I"/>
    <property type="match status" value="1"/>
</dbReference>
<keyword evidence="8" id="KW-0408">Iron</keyword>
<dbReference type="GO" id="GO:0016491">
    <property type="term" value="F:oxidoreductase activity"/>
    <property type="evidence" value="ECO:0007669"/>
    <property type="project" value="UniProtKB-KW"/>
</dbReference>
<evidence type="ECO:0000256" key="4">
    <source>
        <dbReference type="ARBA" id="ARBA00022630"/>
    </source>
</evidence>
<evidence type="ECO:0000256" key="2">
    <source>
        <dbReference type="ARBA" id="ARBA00001966"/>
    </source>
</evidence>
<evidence type="ECO:0000256" key="8">
    <source>
        <dbReference type="ARBA" id="ARBA00023004"/>
    </source>
</evidence>
<dbReference type="SUPFAM" id="SSF51971">
    <property type="entry name" value="Nucleotide-binding domain"/>
    <property type="match status" value="1"/>
</dbReference>
<dbReference type="Pfam" id="PF07992">
    <property type="entry name" value="Pyr_redox_2"/>
    <property type="match status" value="1"/>
</dbReference>
<dbReference type="PANTHER" id="PTHR42917">
    <property type="entry name" value="2,4-DIENOYL-COA REDUCTASE"/>
    <property type="match status" value="1"/>
</dbReference>
<evidence type="ECO:0000313" key="12">
    <source>
        <dbReference type="EMBL" id="KEF31322.1"/>
    </source>
</evidence>
<organism evidence="12 13">
    <name type="scientific">Marinobacter nitratireducens</name>
    <dbReference type="NCBI Taxonomy" id="1137280"/>
    <lineage>
        <taxon>Bacteria</taxon>
        <taxon>Pseudomonadati</taxon>
        <taxon>Pseudomonadota</taxon>
        <taxon>Gammaproteobacteria</taxon>
        <taxon>Pseudomonadales</taxon>
        <taxon>Marinobacteraceae</taxon>
        <taxon>Marinobacter</taxon>
    </lineage>
</organism>
<dbReference type="GO" id="GO:0051536">
    <property type="term" value="F:iron-sulfur cluster binding"/>
    <property type="evidence" value="ECO:0007669"/>
    <property type="project" value="UniProtKB-KW"/>
</dbReference>
<keyword evidence="9" id="KW-0411">Iron-sulfur</keyword>
<feature type="domain" description="NADH:flavin oxidoreductase/NADH oxidase N-terminal" evidence="10">
    <location>
        <begin position="9"/>
        <end position="334"/>
    </location>
</feature>
<dbReference type="Gene3D" id="3.50.50.60">
    <property type="entry name" value="FAD/NAD(P)-binding domain"/>
    <property type="match status" value="1"/>
</dbReference>
<name>A0A072N279_9GAMM</name>
<keyword evidence="6" id="KW-0479">Metal-binding</keyword>
<comment type="similarity">
    <text evidence="3">In the N-terminal section; belongs to the NADH:flavin oxidoreductase/NADH oxidase family.</text>
</comment>
<evidence type="ECO:0000259" key="10">
    <source>
        <dbReference type="Pfam" id="PF00724"/>
    </source>
</evidence>
<dbReference type="OrthoDB" id="8523426at2"/>
<dbReference type="RefSeq" id="WP_036130147.1">
    <property type="nucleotide sequence ID" value="NZ_ANIE01000005.1"/>
</dbReference>
<dbReference type="Proteomes" id="UP000035057">
    <property type="component" value="Unassembled WGS sequence"/>
</dbReference>
<evidence type="ECO:0000256" key="6">
    <source>
        <dbReference type="ARBA" id="ARBA00022723"/>
    </source>
</evidence>
<gene>
    <name evidence="12" type="ORF">D777_01671</name>
</gene>
<dbReference type="EMBL" id="ANIE01000005">
    <property type="protein sequence ID" value="KEF31322.1"/>
    <property type="molecule type" value="Genomic_DNA"/>
</dbReference>
<dbReference type="InterPro" id="IPR001155">
    <property type="entry name" value="OxRdtase_FMN_N"/>
</dbReference>
<dbReference type="InterPro" id="IPR036188">
    <property type="entry name" value="FAD/NAD-bd_sf"/>
</dbReference>
<comment type="cofactor">
    <cofactor evidence="1">
        <name>FMN</name>
        <dbReference type="ChEBI" id="CHEBI:58210"/>
    </cofactor>
</comment>
<evidence type="ECO:0000259" key="11">
    <source>
        <dbReference type="Pfam" id="PF07992"/>
    </source>
</evidence>
<dbReference type="GO" id="GO:0046872">
    <property type="term" value="F:metal ion binding"/>
    <property type="evidence" value="ECO:0007669"/>
    <property type="project" value="UniProtKB-KW"/>
</dbReference>
<keyword evidence="13" id="KW-1185">Reference proteome</keyword>
<sequence length="676" mass="73808">MTANLYPHLMAPLDLGFTTLKNRVLMGSMHTNLEEQPGGFEKLAAFYSARARGGVGLIVTGGISPNIEGVVFHGAARMDDEAEVPHHRIVTDAVHAAGGKICMQLLHAGRYAATPAAVAPSAIRAPISPITPRELSDEDVEKQIEDYARGAELAREAGYDGVELMGSEGYLINQFLVARTNQRTDRWGGSYENRMRFPLEVIRRVRERVGDDFIVIYRLSMLDLVEEGSTWDEVVTLAKEVEKAGVTIINTGIGWHEARVPTIASSVPRAAFTGVTEKIRSEVSVPVITCNRINTPEVGEQAIASGQSDMISMARPFLADPDFVAKAEAGRADEINTCIGCNQGCLDHVFEGKMTTCLVNPQACREDEPEVQPTDAPRRIAVVGAGPAGMIVAATAAERGHKVTLFESRTTLGGEYELAARIPGKEEFFETLRYYKKRFENAGVEVRLGQVATKEELLAEGYDDVVVATGVRPWTPPIPGLENAEYLDYLDVLEHGKPVGKRVAIIGAGPIGFDVAEYLTESDEHVHQGKEGFMAEWGVDTQFEARGGLTEPKPMPAVERDIFMLEVRDMKVGKDLSKTTGWIHREVLKKRNVQMWGGVTFKQVDTGRVELEFRGEEKSLDVDTVIVCAGQRPRADLAEELEGSGVKVHRIGAAQEARGMDAKVAFAAGLELARTL</sequence>
<dbReference type="FunFam" id="3.20.20.70:FF:000082">
    <property type="entry name" value="NADPH-dependent 2,4-dienoyl-CoA reductase"/>
    <property type="match status" value="1"/>
</dbReference>
<evidence type="ECO:0000256" key="9">
    <source>
        <dbReference type="ARBA" id="ARBA00023014"/>
    </source>
</evidence>
<dbReference type="PRINTS" id="PR00411">
    <property type="entry name" value="PNDRDTASEI"/>
</dbReference>
<evidence type="ECO:0000256" key="3">
    <source>
        <dbReference type="ARBA" id="ARBA00011048"/>
    </source>
</evidence>
<evidence type="ECO:0000256" key="5">
    <source>
        <dbReference type="ARBA" id="ARBA00022643"/>
    </source>
</evidence>
<evidence type="ECO:0000256" key="1">
    <source>
        <dbReference type="ARBA" id="ARBA00001917"/>
    </source>
</evidence>
<dbReference type="GO" id="GO:0010181">
    <property type="term" value="F:FMN binding"/>
    <property type="evidence" value="ECO:0007669"/>
    <property type="project" value="InterPro"/>
</dbReference>
<dbReference type="InterPro" id="IPR013785">
    <property type="entry name" value="Aldolase_TIM"/>
</dbReference>
<feature type="domain" description="FAD/NAD(P)-binding" evidence="11">
    <location>
        <begin position="379"/>
        <end position="653"/>
    </location>
</feature>
<proteinExistence type="inferred from homology"/>
<reference evidence="12 13" key="1">
    <citation type="submission" date="2012-12" db="EMBL/GenBank/DDBJ databases">
        <title>Genome assembly of Marinobacter sp. AK21.</title>
        <authorList>
            <person name="Khatri I."/>
            <person name="Kumar R."/>
            <person name="Vaidya B."/>
            <person name="Subramanian S."/>
            <person name="Pinnaka A."/>
        </authorList>
    </citation>
    <scope>NUCLEOTIDE SEQUENCE [LARGE SCALE GENOMIC DNA]</scope>
    <source>
        <strain evidence="12 13">AK21</strain>
    </source>
</reference>
<dbReference type="PATRIC" id="fig|1137280.3.peg.1484"/>
<dbReference type="Gene3D" id="3.40.50.720">
    <property type="entry name" value="NAD(P)-binding Rossmann-like Domain"/>
    <property type="match status" value="1"/>
</dbReference>
<dbReference type="Pfam" id="PF00724">
    <property type="entry name" value="Oxidored_FMN"/>
    <property type="match status" value="1"/>
</dbReference>
<dbReference type="CDD" id="cd02930">
    <property type="entry name" value="DCR_FMN"/>
    <property type="match status" value="1"/>
</dbReference>
<dbReference type="SUPFAM" id="SSF51395">
    <property type="entry name" value="FMN-linked oxidoreductases"/>
    <property type="match status" value="1"/>
</dbReference>
<protein>
    <submittedName>
        <fullName evidence="12">2,4-dienoyl-CoA reductase [NADPH]</fullName>
    </submittedName>
</protein>
<keyword evidence="4" id="KW-0285">Flavoprotein</keyword>
<dbReference type="SUPFAM" id="SSF51905">
    <property type="entry name" value="FAD/NAD(P)-binding domain"/>
    <property type="match status" value="1"/>
</dbReference>
<dbReference type="PRINTS" id="PR00368">
    <property type="entry name" value="FADPNR"/>
</dbReference>
<dbReference type="STRING" id="1137280.D777_01671"/>
<accession>A0A072N279</accession>
<evidence type="ECO:0000256" key="7">
    <source>
        <dbReference type="ARBA" id="ARBA00023002"/>
    </source>
</evidence>
<comment type="caution">
    <text evidence="12">The sequence shown here is derived from an EMBL/GenBank/DDBJ whole genome shotgun (WGS) entry which is preliminary data.</text>
</comment>
<dbReference type="InterPro" id="IPR023753">
    <property type="entry name" value="FAD/NAD-binding_dom"/>
</dbReference>
<dbReference type="InterPro" id="IPR051793">
    <property type="entry name" value="NADH:flavin_oxidoreductase"/>
</dbReference>
<evidence type="ECO:0000313" key="13">
    <source>
        <dbReference type="Proteomes" id="UP000035057"/>
    </source>
</evidence>
<keyword evidence="5" id="KW-0288">FMN</keyword>
<dbReference type="AlphaFoldDB" id="A0A072N279"/>
<dbReference type="PANTHER" id="PTHR42917:SF2">
    <property type="entry name" value="2,4-DIENOYL-COA REDUCTASE [(2E)-ENOYL-COA-PRODUCING]"/>
    <property type="match status" value="1"/>
</dbReference>
<keyword evidence="7" id="KW-0560">Oxidoreductase</keyword>
<comment type="cofactor">
    <cofactor evidence="2">
        <name>[4Fe-4S] cluster</name>
        <dbReference type="ChEBI" id="CHEBI:49883"/>
    </cofactor>
</comment>